<accession>A0A9Q0RRZ3</accession>
<evidence type="ECO:0000256" key="1">
    <source>
        <dbReference type="SAM" id="MobiDB-lite"/>
    </source>
</evidence>
<feature type="region of interest" description="Disordered" evidence="1">
    <location>
        <begin position="515"/>
        <end position="537"/>
    </location>
</feature>
<feature type="compositionally biased region" description="Low complexity" evidence="1">
    <location>
        <begin position="517"/>
        <end position="526"/>
    </location>
</feature>
<name>A0A9Q0RRZ3_9DIPT</name>
<dbReference type="AlphaFoldDB" id="A0A9Q0RRZ3"/>
<reference evidence="2" key="1">
    <citation type="submission" date="2022-07" db="EMBL/GenBank/DDBJ databases">
        <authorList>
            <person name="Trinca V."/>
            <person name="Uliana J.V.C."/>
            <person name="Torres T.T."/>
            <person name="Ward R.J."/>
            <person name="Monesi N."/>
        </authorList>
    </citation>
    <scope>NUCLEOTIDE SEQUENCE</scope>
    <source>
        <strain evidence="2">HSMRA1968</strain>
        <tissue evidence="2">Whole embryos</tissue>
    </source>
</reference>
<feature type="region of interest" description="Disordered" evidence="1">
    <location>
        <begin position="385"/>
        <end position="404"/>
    </location>
</feature>
<protein>
    <submittedName>
        <fullName evidence="2">Uncharacterized protein</fullName>
    </submittedName>
</protein>
<feature type="compositionally biased region" description="Polar residues" evidence="1">
    <location>
        <begin position="392"/>
        <end position="404"/>
    </location>
</feature>
<dbReference type="OrthoDB" id="6773624at2759"/>
<feature type="compositionally biased region" description="Basic and acidic residues" evidence="1">
    <location>
        <begin position="527"/>
        <end position="536"/>
    </location>
</feature>
<sequence>MDKKKLKLPFACKSSCTLVGQLGWTTKSNEVEEANISQDALENSFGCVRYTKPSLNASLFRAAYGTAFVKNLNSTHSIKSNCEPDTSTTLLTDLKNFFLNYDNILNETASNDSGDDDDDTESAVFDPLHIFTNKDVDFITNETTSNAASAVCDKFLKIVKCANCQETIKNEEYGNGMLKRQYDVFNKNFSKLLNMVNPLLPDVCTEKLLRKNLSDKLNEIDIDVIGCSDHHDVLEAKLKEQVAMYSIVNFTKNINNLLNDVTEKKLTVARNRPQSKVHGKIDAQINLRDQKIIKIFGIDILDGCGQLKQVGYESTPKFKTKKKLPTKPTEMICNEPDYMFQHILSSTNSTFTSTATLATSVTLNPPHDVQSTFMVDRRHLNNSCASSHPFPSVQNLSEPPTASQNNTQVAGLNSYTNNIPSTSNQPLQATVSISQSKIAESANGSTVNIHHEEVQLDPNTSEPQRFRPQIIKKSNSRRQAVGRKRVQKKIMIHRLYVQWGNFVLNVEEVHPKRFVRPNRSSSSSNDSGRDDNAERCNRRRIRLSKPLGVLAEESLDLQKENNFLLRKILDELRNNGKLGSAKDEDGPYVN</sequence>
<gene>
    <name evidence="2" type="ORF">Bhyg_15484</name>
</gene>
<keyword evidence="3" id="KW-1185">Reference proteome</keyword>
<dbReference type="Proteomes" id="UP001151699">
    <property type="component" value="Unassembled WGS sequence"/>
</dbReference>
<proteinExistence type="predicted"/>
<evidence type="ECO:0000313" key="3">
    <source>
        <dbReference type="Proteomes" id="UP001151699"/>
    </source>
</evidence>
<comment type="caution">
    <text evidence="2">The sequence shown here is derived from an EMBL/GenBank/DDBJ whole genome shotgun (WGS) entry which is preliminary data.</text>
</comment>
<evidence type="ECO:0000313" key="2">
    <source>
        <dbReference type="EMBL" id="KAJ6603636.1"/>
    </source>
</evidence>
<organism evidence="2 3">
    <name type="scientific">Pseudolycoriella hygida</name>
    <dbReference type="NCBI Taxonomy" id="35572"/>
    <lineage>
        <taxon>Eukaryota</taxon>
        <taxon>Metazoa</taxon>
        <taxon>Ecdysozoa</taxon>
        <taxon>Arthropoda</taxon>
        <taxon>Hexapoda</taxon>
        <taxon>Insecta</taxon>
        <taxon>Pterygota</taxon>
        <taxon>Neoptera</taxon>
        <taxon>Endopterygota</taxon>
        <taxon>Diptera</taxon>
        <taxon>Nematocera</taxon>
        <taxon>Sciaroidea</taxon>
        <taxon>Sciaridae</taxon>
        <taxon>Pseudolycoriella</taxon>
    </lineage>
</organism>
<dbReference type="EMBL" id="WJQU01005989">
    <property type="protein sequence ID" value="KAJ6603636.1"/>
    <property type="molecule type" value="Genomic_DNA"/>
</dbReference>